<dbReference type="Proteomes" id="UP000814128">
    <property type="component" value="Unassembled WGS sequence"/>
</dbReference>
<accession>A0ACB8QC73</accession>
<keyword evidence="2" id="KW-1185">Reference proteome</keyword>
<proteinExistence type="predicted"/>
<reference evidence="1" key="1">
    <citation type="submission" date="2021-02" db="EMBL/GenBank/DDBJ databases">
        <authorList>
            <consortium name="DOE Joint Genome Institute"/>
            <person name="Ahrendt S."/>
            <person name="Looney B.P."/>
            <person name="Miyauchi S."/>
            <person name="Morin E."/>
            <person name="Drula E."/>
            <person name="Courty P.E."/>
            <person name="Chicoki N."/>
            <person name="Fauchery L."/>
            <person name="Kohler A."/>
            <person name="Kuo A."/>
            <person name="Labutti K."/>
            <person name="Pangilinan J."/>
            <person name="Lipzen A."/>
            <person name="Riley R."/>
            <person name="Andreopoulos W."/>
            <person name="He G."/>
            <person name="Johnson J."/>
            <person name="Barry K.W."/>
            <person name="Grigoriev I.V."/>
            <person name="Nagy L."/>
            <person name="Hibbett D."/>
            <person name="Henrissat B."/>
            <person name="Matheny P.B."/>
            <person name="Labbe J."/>
            <person name="Martin F."/>
        </authorList>
    </citation>
    <scope>NUCLEOTIDE SEQUENCE</scope>
    <source>
        <strain evidence="1">EC-137</strain>
    </source>
</reference>
<reference evidence="1" key="2">
    <citation type="journal article" date="2022" name="New Phytol.">
        <title>Evolutionary transition to the ectomycorrhizal habit in the genomes of a hyperdiverse lineage of mushroom-forming fungi.</title>
        <authorList>
            <person name="Looney B."/>
            <person name="Miyauchi S."/>
            <person name="Morin E."/>
            <person name="Drula E."/>
            <person name="Courty P.E."/>
            <person name="Kohler A."/>
            <person name="Kuo A."/>
            <person name="LaButti K."/>
            <person name="Pangilinan J."/>
            <person name="Lipzen A."/>
            <person name="Riley R."/>
            <person name="Andreopoulos W."/>
            <person name="He G."/>
            <person name="Johnson J."/>
            <person name="Nolan M."/>
            <person name="Tritt A."/>
            <person name="Barry K.W."/>
            <person name="Grigoriev I.V."/>
            <person name="Nagy L.G."/>
            <person name="Hibbett D."/>
            <person name="Henrissat B."/>
            <person name="Matheny P.B."/>
            <person name="Labbe J."/>
            <person name="Martin F.M."/>
        </authorList>
    </citation>
    <scope>NUCLEOTIDE SEQUENCE</scope>
    <source>
        <strain evidence="1">EC-137</strain>
    </source>
</reference>
<gene>
    <name evidence="1" type="ORF">K488DRAFT_34081</name>
</gene>
<feature type="non-terminal residue" evidence="1">
    <location>
        <position position="1"/>
    </location>
</feature>
<feature type="non-terminal residue" evidence="1">
    <location>
        <position position="172"/>
    </location>
</feature>
<name>A0ACB8QC73_9AGAM</name>
<evidence type="ECO:0000313" key="1">
    <source>
        <dbReference type="EMBL" id="KAI0029210.1"/>
    </source>
</evidence>
<dbReference type="EMBL" id="MU273691">
    <property type="protein sequence ID" value="KAI0029210.1"/>
    <property type="molecule type" value="Genomic_DNA"/>
</dbReference>
<evidence type="ECO:0000313" key="2">
    <source>
        <dbReference type="Proteomes" id="UP000814128"/>
    </source>
</evidence>
<protein>
    <submittedName>
        <fullName evidence="1">Clasp N-terminal domain-containing protein</fullName>
    </submittedName>
</protein>
<comment type="caution">
    <text evidence="1">The sequence shown here is derived from an EMBL/GenBank/DDBJ whole genome shotgun (WGS) entry which is preliminary data.</text>
</comment>
<organism evidence="1 2">
    <name type="scientific">Vararia minispora EC-137</name>
    <dbReference type="NCBI Taxonomy" id="1314806"/>
    <lineage>
        <taxon>Eukaryota</taxon>
        <taxon>Fungi</taxon>
        <taxon>Dikarya</taxon>
        <taxon>Basidiomycota</taxon>
        <taxon>Agaricomycotina</taxon>
        <taxon>Agaricomycetes</taxon>
        <taxon>Russulales</taxon>
        <taxon>Lachnocladiaceae</taxon>
        <taxon>Vararia</taxon>
    </lineage>
</organism>
<sequence length="172" mass="18614">YPTALIPALRSLSRSVTSAASSERSRLSASATEFIATLASGLGGDFEPLIPGYIPTLLSICARPNKVFVARGKAAIRTIIEQTQLPSILPHLVECVRDKSATMRLIAIEGVLACLNSLNPPDLERESRAREVESAIKFTATDASGDVRKISRQVFEAYTVLMPDRVQRCVAD</sequence>